<comment type="pathway">
    <text evidence="6">Cofactor biosynthesis; adenosylcobalamin biosynthesis; adenosylcobalamin from cob(II)yrinate a,c-diamide: step 5/7.</text>
</comment>
<gene>
    <name evidence="20" type="primary">cobU</name>
    <name evidence="20" type="ordered locus">HRM2_02230</name>
</gene>
<feature type="active site" description="GMP-histidine intermediate" evidence="18">
    <location>
        <position position="49"/>
    </location>
</feature>
<protein>
    <recommendedName>
        <fullName evidence="16">Adenosylcobinamide kinase</fullName>
        <ecNumber evidence="8">2.7.1.156</ecNumber>
        <ecNumber evidence="9">2.7.7.62</ecNumber>
    </recommendedName>
    <alternativeName>
        <fullName evidence="17">Adenosylcobinamide-phosphate guanylyltransferase</fullName>
    </alternativeName>
</protein>
<evidence type="ECO:0000256" key="14">
    <source>
        <dbReference type="ARBA" id="ARBA00022840"/>
    </source>
</evidence>
<keyword evidence="21" id="KW-1185">Reference proteome</keyword>
<keyword evidence="13" id="KW-0418">Kinase</keyword>
<evidence type="ECO:0000256" key="13">
    <source>
        <dbReference type="ARBA" id="ARBA00022777"/>
    </source>
</evidence>
<dbReference type="UniPathway" id="UPA00148">
    <property type="reaction ID" value="UER00236"/>
</dbReference>
<evidence type="ECO:0000256" key="7">
    <source>
        <dbReference type="ARBA" id="ARBA00007490"/>
    </source>
</evidence>
<dbReference type="AlphaFoldDB" id="C0QFE9"/>
<comment type="catalytic activity">
    <reaction evidence="2">
        <text>adenosylcob(III)inamide phosphate + GTP + H(+) = adenosylcob(III)inamide-GDP + diphosphate</text>
        <dbReference type="Rhea" id="RHEA:22712"/>
        <dbReference type="ChEBI" id="CHEBI:15378"/>
        <dbReference type="ChEBI" id="CHEBI:33019"/>
        <dbReference type="ChEBI" id="CHEBI:37565"/>
        <dbReference type="ChEBI" id="CHEBI:58502"/>
        <dbReference type="ChEBI" id="CHEBI:60487"/>
        <dbReference type="EC" id="2.7.7.62"/>
    </reaction>
</comment>
<feature type="binding site" evidence="19">
    <location>
        <begin position="33"/>
        <end position="35"/>
    </location>
    <ligand>
        <name>GTP</name>
        <dbReference type="ChEBI" id="CHEBI:37565"/>
    </ligand>
</feature>
<dbReference type="InterPro" id="IPR003203">
    <property type="entry name" value="CobU/CobP"/>
</dbReference>
<evidence type="ECO:0000256" key="19">
    <source>
        <dbReference type="PIRSR" id="PIRSR006135-2"/>
    </source>
</evidence>
<evidence type="ECO:0000256" key="6">
    <source>
        <dbReference type="ARBA" id="ARBA00005159"/>
    </source>
</evidence>
<dbReference type="PANTHER" id="PTHR34848">
    <property type="match status" value="1"/>
</dbReference>
<keyword evidence="15 19" id="KW-0342">GTP-binding</keyword>
<comment type="catalytic activity">
    <reaction evidence="1">
        <text>adenosylcob(III)inamide + ATP = adenosylcob(III)inamide phosphate + ADP + H(+)</text>
        <dbReference type="Rhea" id="RHEA:15769"/>
        <dbReference type="ChEBI" id="CHEBI:2480"/>
        <dbReference type="ChEBI" id="CHEBI:15378"/>
        <dbReference type="ChEBI" id="CHEBI:30616"/>
        <dbReference type="ChEBI" id="CHEBI:58502"/>
        <dbReference type="ChEBI" id="CHEBI:456216"/>
        <dbReference type="EC" id="2.7.1.156"/>
    </reaction>
</comment>
<reference evidence="20 21" key="1">
    <citation type="journal article" date="2009" name="Environ. Microbiol.">
        <title>Genome sequence of Desulfobacterium autotrophicum HRM2, a marine sulfate reducer oxidizing organic carbon completely to carbon dioxide.</title>
        <authorList>
            <person name="Strittmatter A.W."/>
            <person name="Liesegang H."/>
            <person name="Rabus R."/>
            <person name="Decker I."/>
            <person name="Amann J."/>
            <person name="Andres S."/>
            <person name="Henne A."/>
            <person name="Fricke W.F."/>
            <person name="Martinez-Arias R."/>
            <person name="Bartels D."/>
            <person name="Goesmann A."/>
            <person name="Krause L."/>
            <person name="Puehler A."/>
            <person name="Klenk H.P."/>
            <person name="Richter M."/>
            <person name="Schuler M."/>
            <person name="Gloeckner F.O."/>
            <person name="Meyerdierks A."/>
            <person name="Gottschalk G."/>
            <person name="Amann R."/>
        </authorList>
    </citation>
    <scope>NUCLEOTIDE SEQUENCE [LARGE SCALE GENOMIC DNA]</scope>
    <source>
        <strain evidence="21">ATCC 43914 / DSM 3382 / HRM2</strain>
    </source>
</reference>
<keyword evidence="12 19" id="KW-0547">Nucleotide-binding</keyword>
<keyword evidence="11 20" id="KW-0808">Transferase</keyword>
<dbReference type="EMBL" id="CP001087">
    <property type="protein sequence ID" value="ACN13345.1"/>
    <property type="molecule type" value="Genomic_DNA"/>
</dbReference>
<evidence type="ECO:0000256" key="18">
    <source>
        <dbReference type="PIRSR" id="PIRSR006135-1"/>
    </source>
</evidence>
<dbReference type="Proteomes" id="UP000000442">
    <property type="component" value="Chromosome"/>
</dbReference>
<dbReference type="GO" id="GO:0008820">
    <property type="term" value="F:cobinamide phosphate guanylyltransferase activity"/>
    <property type="evidence" value="ECO:0007669"/>
    <property type="project" value="UniProtKB-EC"/>
</dbReference>
<dbReference type="GO" id="GO:0005525">
    <property type="term" value="F:GTP binding"/>
    <property type="evidence" value="ECO:0007669"/>
    <property type="project" value="UniProtKB-KW"/>
</dbReference>
<evidence type="ECO:0000256" key="15">
    <source>
        <dbReference type="ARBA" id="ARBA00023134"/>
    </source>
</evidence>
<dbReference type="CDD" id="cd00544">
    <property type="entry name" value="CobU"/>
    <property type="match status" value="1"/>
</dbReference>
<feature type="binding site" evidence="19">
    <location>
        <begin position="7"/>
        <end position="14"/>
    </location>
    <ligand>
        <name>GTP</name>
        <dbReference type="ChEBI" id="CHEBI:37565"/>
    </ligand>
</feature>
<evidence type="ECO:0000313" key="20">
    <source>
        <dbReference type="EMBL" id="ACN13345.1"/>
    </source>
</evidence>
<dbReference type="Gene3D" id="3.40.50.300">
    <property type="entry name" value="P-loop containing nucleotide triphosphate hydrolases"/>
    <property type="match status" value="1"/>
</dbReference>
<evidence type="ECO:0000256" key="10">
    <source>
        <dbReference type="ARBA" id="ARBA00022573"/>
    </source>
</evidence>
<dbReference type="HOGENOM" id="CLU_094161_0_1_7"/>
<dbReference type="KEGG" id="dat:HRM2_02230"/>
<evidence type="ECO:0000256" key="12">
    <source>
        <dbReference type="ARBA" id="ARBA00022741"/>
    </source>
</evidence>
<dbReference type="SUPFAM" id="SSF52540">
    <property type="entry name" value="P-loop containing nucleoside triphosphate hydrolases"/>
    <property type="match status" value="1"/>
</dbReference>
<dbReference type="OrthoDB" id="9788370at2"/>
<dbReference type="RefSeq" id="WP_012662594.1">
    <property type="nucleotide sequence ID" value="NC_012108.1"/>
</dbReference>
<feature type="binding site" evidence="19">
    <location>
        <position position="61"/>
    </location>
    <ligand>
        <name>GTP</name>
        <dbReference type="ChEBI" id="CHEBI:37565"/>
    </ligand>
</feature>
<dbReference type="EC" id="2.7.7.62" evidence="9"/>
<comment type="catalytic activity">
    <reaction evidence="3">
        <text>adenosylcob(III)inamide + GTP = adenosylcob(III)inamide phosphate + GDP + H(+)</text>
        <dbReference type="Rhea" id="RHEA:15765"/>
        <dbReference type="ChEBI" id="CHEBI:2480"/>
        <dbReference type="ChEBI" id="CHEBI:15378"/>
        <dbReference type="ChEBI" id="CHEBI:37565"/>
        <dbReference type="ChEBI" id="CHEBI:58189"/>
        <dbReference type="ChEBI" id="CHEBI:58502"/>
        <dbReference type="EC" id="2.7.1.156"/>
    </reaction>
</comment>
<dbReference type="PANTHER" id="PTHR34848:SF1">
    <property type="entry name" value="BIFUNCTIONAL ADENOSYLCOBALAMIN BIOSYNTHESIS PROTEIN COBU"/>
    <property type="match status" value="1"/>
</dbReference>
<accession>C0QFE9</accession>
<keyword evidence="10" id="KW-0169">Cobalamin biosynthesis</keyword>
<dbReference type="NCBIfam" id="NF004469">
    <property type="entry name" value="PRK05800.1"/>
    <property type="match status" value="1"/>
</dbReference>
<evidence type="ECO:0000256" key="9">
    <source>
        <dbReference type="ARBA" id="ARBA00012523"/>
    </source>
</evidence>
<dbReference type="GO" id="GO:0005524">
    <property type="term" value="F:ATP binding"/>
    <property type="evidence" value="ECO:0007669"/>
    <property type="project" value="UniProtKB-KW"/>
</dbReference>
<dbReference type="eggNOG" id="COG2087">
    <property type="taxonomic scope" value="Bacteria"/>
</dbReference>
<name>C0QFE9_DESAH</name>
<dbReference type="PIRSF" id="PIRSF006135">
    <property type="entry name" value="CobU"/>
    <property type="match status" value="1"/>
</dbReference>
<comment type="similarity">
    <text evidence="7">Belongs to the CobU/CobP family.</text>
</comment>
<evidence type="ECO:0000256" key="1">
    <source>
        <dbReference type="ARBA" id="ARBA00000312"/>
    </source>
</evidence>
<evidence type="ECO:0000256" key="3">
    <source>
        <dbReference type="ARBA" id="ARBA00001522"/>
    </source>
</evidence>
<evidence type="ECO:0000256" key="11">
    <source>
        <dbReference type="ARBA" id="ARBA00022679"/>
    </source>
</evidence>
<evidence type="ECO:0000256" key="2">
    <source>
        <dbReference type="ARBA" id="ARBA00000711"/>
    </source>
</evidence>
<dbReference type="GO" id="GO:0009236">
    <property type="term" value="P:cobalamin biosynthetic process"/>
    <property type="evidence" value="ECO:0007669"/>
    <property type="project" value="UniProtKB-UniPathway"/>
</dbReference>
<evidence type="ECO:0000256" key="17">
    <source>
        <dbReference type="ARBA" id="ARBA00030571"/>
    </source>
</evidence>
<sequence length="176" mass="18895">MITLVIGGCRSGKSSHALGLANALSGTRKLFIATSVPTDSEMENRVIKHQQERGNSWITAEEPLEIANIIDEKSGSSDVILVDCLTLWTSNLMFNNLDQPAIELKLQALASSLGRACCPVILVSNEVGAGIVPENALARQFRDLAGFVNQRIASVADRVVWMVAGIPVKIKPVTTV</sequence>
<dbReference type="InterPro" id="IPR027417">
    <property type="entry name" value="P-loop_NTPase"/>
</dbReference>
<dbReference type="GO" id="GO:0043752">
    <property type="term" value="F:adenosylcobinamide kinase activity"/>
    <property type="evidence" value="ECO:0007669"/>
    <property type="project" value="UniProtKB-EC"/>
</dbReference>
<organism evidence="20 21">
    <name type="scientific">Desulforapulum autotrophicum (strain ATCC 43914 / DSM 3382 / VKM B-1955 / HRM2)</name>
    <name type="common">Desulfobacterium autotrophicum</name>
    <dbReference type="NCBI Taxonomy" id="177437"/>
    <lineage>
        <taxon>Bacteria</taxon>
        <taxon>Pseudomonadati</taxon>
        <taxon>Thermodesulfobacteriota</taxon>
        <taxon>Desulfobacteria</taxon>
        <taxon>Desulfobacterales</taxon>
        <taxon>Desulfobacteraceae</taxon>
        <taxon>Desulforapulum</taxon>
    </lineage>
</organism>
<evidence type="ECO:0000313" key="21">
    <source>
        <dbReference type="Proteomes" id="UP000000442"/>
    </source>
</evidence>
<dbReference type="EC" id="2.7.1.156" evidence="8"/>
<feature type="binding site" evidence="19">
    <location>
        <position position="83"/>
    </location>
    <ligand>
        <name>GTP</name>
        <dbReference type="ChEBI" id="CHEBI:37565"/>
    </ligand>
</feature>
<evidence type="ECO:0000256" key="5">
    <source>
        <dbReference type="ARBA" id="ARBA00004692"/>
    </source>
</evidence>
<comment type="pathway">
    <text evidence="5">Cofactor biosynthesis; adenosylcobalamin biosynthesis; adenosylcobalamin from cob(II)yrinate a,c-diamide: step 6/7.</text>
</comment>
<dbReference type="STRING" id="177437.HRM2_02230"/>
<comment type="function">
    <text evidence="4">Catalyzes ATP-dependent phosphorylation of adenosylcobinamide and addition of GMP to adenosylcobinamide phosphate.</text>
</comment>
<keyword evidence="20" id="KW-0548">Nucleotidyltransferase</keyword>
<evidence type="ECO:0000256" key="8">
    <source>
        <dbReference type="ARBA" id="ARBA00012016"/>
    </source>
</evidence>
<dbReference type="Pfam" id="PF02283">
    <property type="entry name" value="CobU"/>
    <property type="match status" value="1"/>
</dbReference>
<keyword evidence="14" id="KW-0067">ATP-binding</keyword>
<proteinExistence type="inferred from homology"/>
<evidence type="ECO:0000256" key="4">
    <source>
        <dbReference type="ARBA" id="ARBA00003889"/>
    </source>
</evidence>
<evidence type="ECO:0000256" key="16">
    <source>
        <dbReference type="ARBA" id="ARBA00029570"/>
    </source>
</evidence>